<evidence type="ECO:0000256" key="2">
    <source>
        <dbReference type="ARBA" id="ARBA00023125"/>
    </source>
</evidence>
<dbReference type="EMBL" id="FUHW01000007">
    <property type="protein sequence ID" value="SJM48929.1"/>
    <property type="molecule type" value="Genomic_DNA"/>
</dbReference>
<dbReference type="PANTHER" id="PTHR30055:SF234">
    <property type="entry name" value="HTH-TYPE TRANSCRIPTIONAL REGULATOR BETI"/>
    <property type="match status" value="1"/>
</dbReference>
<sequence>MEWIMPKVTEDYRAARRLEISQAALRCFVRKGFQGASMADIIAESGLSAGAIYGHFKSKDELIEAAIHEVVELHEGLVSEADEDGALPSPHQVLRRFIIGLTGRFEDLGLLVQVWAEATTDASFRRTAAGAAAGLQAIFERYALAWLTRPGSMVEGDPAGLSRRYGAVMLGACQGYIVQSALLEDFDAESYLAGLEILRLP</sequence>
<feature type="domain" description="HTH tetR-type" evidence="5">
    <location>
        <begin position="14"/>
        <end position="74"/>
    </location>
</feature>
<dbReference type="PRINTS" id="PR00455">
    <property type="entry name" value="HTHTETR"/>
</dbReference>
<dbReference type="Gene3D" id="1.10.357.10">
    <property type="entry name" value="Tetracycline Repressor, domain 2"/>
    <property type="match status" value="1"/>
</dbReference>
<dbReference type="PROSITE" id="PS50977">
    <property type="entry name" value="HTH_TETR_2"/>
    <property type="match status" value="1"/>
</dbReference>
<evidence type="ECO:0000256" key="4">
    <source>
        <dbReference type="PROSITE-ProRule" id="PRU00335"/>
    </source>
</evidence>
<dbReference type="GO" id="GO:0000976">
    <property type="term" value="F:transcription cis-regulatory region binding"/>
    <property type="evidence" value="ECO:0007669"/>
    <property type="project" value="TreeGrafter"/>
</dbReference>
<dbReference type="Proteomes" id="UP000195913">
    <property type="component" value="Unassembled WGS sequence"/>
</dbReference>
<evidence type="ECO:0000259" key="5">
    <source>
        <dbReference type="PROSITE" id="PS50977"/>
    </source>
</evidence>
<dbReference type="InterPro" id="IPR009057">
    <property type="entry name" value="Homeodomain-like_sf"/>
</dbReference>
<dbReference type="InterPro" id="IPR001647">
    <property type="entry name" value="HTH_TetR"/>
</dbReference>
<proteinExistence type="predicted"/>
<feature type="DNA-binding region" description="H-T-H motif" evidence="4">
    <location>
        <begin position="37"/>
        <end position="56"/>
    </location>
</feature>
<evidence type="ECO:0000256" key="3">
    <source>
        <dbReference type="ARBA" id="ARBA00023163"/>
    </source>
</evidence>
<dbReference type="InterPro" id="IPR050109">
    <property type="entry name" value="HTH-type_TetR-like_transc_reg"/>
</dbReference>
<dbReference type="GO" id="GO:0003700">
    <property type="term" value="F:DNA-binding transcription factor activity"/>
    <property type="evidence" value="ECO:0007669"/>
    <property type="project" value="TreeGrafter"/>
</dbReference>
<name>A0A1R4EZ45_9MICC</name>
<keyword evidence="3" id="KW-0804">Transcription</keyword>
<reference evidence="6 7" key="1">
    <citation type="submission" date="2017-02" db="EMBL/GenBank/DDBJ databases">
        <authorList>
            <person name="Peterson S.W."/>
        </authorList>
    </citation>
    <scope>NUCLEOTIDE SEQUENCE [LARGE SCALE GENOMIC DNA]</scope>
    <source>
        <strain evidence="6 7">B Ar 00.02</strain>
    </source>
</reference>
<accession>A0A1R4EZ45</accession>
<dbReference type="Pfam" id="PF00440">
    <property type="entry name" value="TetR_N"/>
    <property type="match status" value="1"/>
</dbReference>
<evidence type="ECO:0000313" key="7">
    <source>
        <dbReference type="Proteomes" id="UP000195913"/>
    </source>
</evidence>
<dbReference type="InterPro" id="IPR023772">
    <property type="entry name" value="DNA-bd_HTH_TetR-type_CS"/>
</dbReference>
<keyword evidence="2 4" id="KW-0238">DNA-binding</keyword>
<protein>
    <submittedName>
        <fullName evidence="6">Transcriptional regulator, TetR family</fullName>
    </submittedName>
</protein>
<dbReference type="PANTHER" id="PTHR30055">
    <property type="entry name" value="HTH-TYPE TRANSCRIPTIONAL REGULATOR RUTR"/>
    <property type="match status" value="1"/>
</dbReference>
<dbReference type="SUPFAM" id="SSF46689">
    <property type="entry name" value="Homeodomain-like"/>
    <property type="match status" value="1"/>
</dbReference>
<gene>
    <name evidence="6" type="ORF">FM101_01490</name>
</gene>
<keyword evidence="1" id="KW-0805">Transcription regulation</keyword>
<dbReference type="PROSITE" id="PS01081">
    <property type="entry name" value="HTH_TETR_1"/>
    <property type="match status" value="1"/>
</dbReference>
<evidence type="ECO:0000256" key="1">
    <source>
        <dbReference type="ARBA" id="ARBA00023015"/>
    </source>
</evidence>
<organism evidence="6 7">
    <name type="scientific">Arthrobacter rhombi</name>
    <dbReference type="NCBI Taxonomy" id="71253"/>
    <lineage>
        <taxon>Bacteria</taxon>
        <taxon>Bacillati</taxon>
        <taxon>Actinomycetota</taxon>
        <taxon>Actinomycetes</taxon>
        <taxon>Micrococcales</taxon>
        <taxon>Micrococcaceae</taxon>
        <taxon>Arthrobacter</taxon>
    </lineage>
</organism>
<dbReference type="AlphaFoldDB" id="A0A1R4EZ45"/>
<keyword evidence="7" id="KW-1185">Reference proteome</keyword>
<evidence type="ECO:0000313" key="6">
    <source>
        <dbReference type="EMBL" id="SJM48929.1"/>
    </source>
</evidence>